<name>A0A1X2CWF4_9MYCO</name>
<sequence>MHIYLQQFARILRAGGLAGITDVAVTDAGLRAELTTVTAWVACIADARSVIDYTASLAGAGLRTRTIESHDDCLLRMISRIEARIAALRIGRPPSSPTTALTPMPCWHTPGWPPARPKSDASGTP</sequence>
<evidence type="ECO:0000313" key="2">
    <source>
        <dbReference type="EMBL" id="ORW80265.1"/>
    </source>
</evidence>
<keyword evidence="3" id="KW-1185">Reference proteome</keyword>
<gene>
    <name evidence="2" type="ORF">AWC22_18145</name>
</gene>
<proteinExistence type="predicted"/>
<evidence type="ECO:0000313" key="3">
    <source>
        <dbReference type="Proteomes" id="UP000193087"/>
    </source>
</evidence>
<dbReference type="Gene3D" id="3.40.50.150">
    <property type="entry name" value="Vaccinia Virus protein VP39"/>
    <property type="match status" value="1"/>
</dbReference>
<comment type="caution">
    <text evidence="2">The sequence shown here is derived from an EMBL/GenBank/DDBJ whole genome shotgun (WGS) entry which is preliminary data.</text>
</comment>
<dbReference type="AlphaFoldDB" id="A0A1X2CWF4"/>
<dbReference type="EMBL" id="LQPQ01000067">
    <property type="protein sequence ID" value="ORW80265.1"/>
    <property type="molecule type" value="Genomic_DNA"/>
</dbReference>
<dbReference type="GeneID" id="93492955"/>
<accession>A0A1X2CWF4</accession>
<feature type="region of interest" description="Disordered" evidence="1">
    <location>
        <begin position="94"/>
        <end position="125"/>
    </location>
</feature>
<organism evidence="2 3">
    <name type="scientific">Mycobacterium riyadhense</name>
    <dbReference type="NCBI Taxonomy" id="486698"/>
    <lineage>
        <taxon>Bacteria</taxon>
        <taxon>Bacillati</taxon>
        <taxon>Actinomycetota</taxon>
        <taxon>Actinomycetes</taxon>
        <taxon>Mycobacteriales</taxon>
        <taxon>Mycobacteriaceae</taxon>
        <taxon>Mycobacterium</taxon>
    </lineage>
</organism>
<dbReference type="OrthoDB" id="9782387at2"/>
<protein>
    <submittedName>
        <fullName evidence="2">Uncharacterized protein</fullName>
    </submittedName>
</protein>
<reference evidence="2 3" key="1">
    <citation type="submission" date="2016-01" db="EMBL/GenBank/DDBJ databases">
        <title>The new phylogeny of the genus Mycobacterium.</title>
        <authorList>
            <person name="Tarcisio F."/>
            <person name="Conor M."/>
            <person name="Antonella G."/>
            <person name="Elisabetta G."/>
            <person name="Giulia F.S."/>
            <person name="Sara T."/>
            <person name="Anna F."/>
            <person name="Clotilde B."/>
            <person name="Roberto B."/>
            <person name="Veronica D.S."/>
            <person name="Fabio R."/>
            <person name="Monica P."/>
            <person name="Olivier J."/>
            <person name="Enrico T."/>
            <person name="Nicola S."/>
        </authorList>
    </citation>
    <scope>NUCLEOTIDE SEQUENCE [LARGE SCALE GENOMIC DNA]</scope>
    <source>
        <strain evidence="2 3">DSM 45176</strain>
    </source>
</reference>
<dbReference type="Proteomes" id="UP000193087">
    <property type="component" value="Unassembled WGS sequence"/>
</dbReference>
<dbReference type="InterPro" id="IPR029063">
    <property type="entry name" value="SAM-dependent_MTases_sf"/>
</dbReference>
<dbReference type="RefSeq" id="WP_139828685.1">
    <property type="nucleotide sequence ID" value="NZ_CAJMWJ010000001.1"/>
</dbReference>
<evidence type="ECO:0000256" key="1">
    <source>
        <dbReference type="SAM" id="MobiDB-lite"/>
    </source>
</evidence>
<dbReference type="STRING" id="486698.AWC22_18145"/>